<name>A0AA88N242_CHASR</name>
<reference evidence="1" key="1">
    <citation type="submission" date="2023-07" db="EMBL/GenBank/DDBJ databases">
        <title>Chromosome-level Genome Assembly of Striped Snakehead (Channa striata).</title>
        <authorList>
            <person name="Liu H."/>
        </authorList>
    </citation>
    <scope>NUCLEOTIDE SEQUENCE</scope>
    <source>
        <strain evidence="1">Gz</strain>
        <tissue evidence="1">Muscle</tissue>
    </source>
</reference>
<dbReference type="AlphaFoldDB" id="A0AA88N242"/>
<organism evidence="1 2">
    <name type="scientific">Channa striata</name>
    <name type="common">Snakehead murrel</name>
    <name type="synonym">Ophicephalus striatus</name>
    <dbReference type="NCBI Taxonomy" id="64152"/>
    <lineage>
        <taxon>Eukaryota</taxon>
        <taxon>Metazoa</taxon>
        <taxon>Chordata</taxon>
        <taxon>Craniata</taxon>
        <taxon>Vertebrata</taxon>
        <taxon>Euteleostomi</taxon>
        <taxon>Actinopterygii</taxon>
        <taxon>Neopterygii</taxon>
        <taxon>Teleostei</taxon>
        <taxon>Neoteleostei</taxon>
        <taxon>Acanthomorphata</taxon>
        <taxon>Anabantaria</taxon>
        <taxon>Anabantiformes</taxon>
        <taxon>Channoidei</taxon>
        <taxon>Channidae</taxon>
        <taxon>Channa</taxon>
    </lineage>
</organism>
<gene>
    <name evidence="1" type="ORF">Q5P01_010444</name>
</gene>
<dbReference type="Proteomes" id="UP001187415">
    <property type="component" value="Unassembled WGS sequence"/>
</dbReference>
<sequence length="71" mass="7931">MRRPKQNNRLIHRLPSATFELSSSQPEKRIPATVKVHVSLHLLRPDDSLTLASCPLLQVVRVVPAGEEISP</sequence>
<accession>A0AA88N242</accession>
<protein>
    <submittedName>
        <fullName evidence="1">Uncharacterized protein</fullName>
    </submittedName>
</protein>
<evidence type="ECO:0000313" key="2">
    <source>
        <dbReference type="Proteomes" id="UP001187415"/>
    </source>
</evidence>
<proteinExistence type="predicted"/>
<dbReference type="EMBL" id="JAUPFM010000007">
    <property type="protein sequence ID" value="KAK2847445.1"/>
    <property type="molecule type" value="Genomic_DNA"/>
</dbReference>
<evidence type="ECO:0000313" key="1">
    <source>
        <dbReference type="EMBL" id="KAK2847445.1"/>
    </source>
</evidence>
<comment type="caution">
    <text evidence="1">The sequence shown here is derived from an EMBL/GenBank/DDBJ whole genome shotgun (WGS) entry which is preliminary data.</text>
</comment>
<keyword evidence="2" id="KW-1185">Reference proteome</keyword>